<protein>
    <recommendedName>
        <fullName evidence="1">DUF6894 domain-containing protein</fullName>
    </recommendedName>
</protein>
<proteinExistence type="predicted"/>
<organism evidence="2 3">
    <name type="scientific">Mesorhizobium huakuii</name>
    <dbReference type="NCBI Taxonomy" id="28104"/>
    <lineage>
        <taxon>Bacteria</taxon>
        <taxon>Pseudomonadati</taxon>
        <taxon>Pseudomonadota</taxon>
        <taxon>Alphaproteobacteria</taxon>
        <taxon>Hyphomicrobiales</taxon>
        <taxon>Phyllobacteriaceae</taxon>
        <taxon>Mesorhizobium</taxon>
    </lineage>
</organism>
<dbReference type="Proteomes" id="UP001322481">
    <property type="component" value="Chromosome"/>
</dbReference>
<reference evidence="2 3" key="1">
    <citation type="submission" date="2023-11" db="EMBL/GenBank/DDBJ databases">
        <authorList>
            <person name="Panchal A.K."/>
            <person name="Meaney J.S."/>
            <person name="Karas B.J."/>
            <person name="diCenzo G.C."/>
        </authorList>
    </citation>
    <scope>NUCLEOTIDE SEQUENCE [LARGE SCALE GENOMIC DNA]</scope>
    <source>
        <strain evidence="2 3">NZP2235</strain>
    </source>
</reference>
<dbReference type="Pfam" id="PF21834">
    <property type="entry name" value="DUF6894"/>
    <property type="match status" value="1"/>
</dbReference>
<dbReference type="EMBL" id="CP139858">
    <property type="protein sequence ID" value="WQC01367.1"/>
    <property type="molecule type" value="Genomic_DNA"/>
</dbReference>
<evidence type="ECO:0000313" key="3">
    <source>
        <dbReference type="Proteomes" id="UP001322481"/>
    </source>
</evidence>
<gene>
    <name evidence="2" type="ORF">U0R22_005584</name>
</gene>
<name>A0ABZ0VXF0_9HYPH</name>
<evidence type="ECO:0000259" key="1">
    <source>
        <dbReference type="Pfam" id="PF21834"/>
    </source>
</evidence>
<accession>A0ABZ0VXF0</accession>
<sequence>MNYALGCLWTLTFVKRACSTANATTDGTTGWSANCRLNISPFHQSEVQPIMPRYYLDLYNGDGLTVDDDGQVFETRERMRREAIRILPDIVRDEIIENDHTAITVKVRDEDGRQIFEASLVVSSGWCD</sequence>
<feature type="domain" description="DUF6894" evidence="1">
    <location>
        <begin position="53"/>
        <end position="120"/>
    </location>
</feature>
<dbReference type="RefSeq" id="WP_322416308.1">
    <property type="nucleotide sequence ID" value="NZ_CP139858.1"/>
</dbReference>
<evidence type="ECO:0000313" key="2">
    <source>
        <dbReference type="EMBL" id="WQC01367.1"/>
    </source>
</evidence>
<keyword evidence="3" id="KW-1185">Reference proteome</keyword>
<dbReference type="InterPro" id="IPR054189">
    <property type="entry name" value="DUF6894"/>
</dbReference>